<proteinExistence type="predicted"/>
<name>A0A6J5REM3_9CAUD</name>
<evidence type="ECO:0000313" key="1">
    <source>
        <dbReference type="EMBL" id="CAB4194422.1"/>
    </source>
</evidence>
<sequence length="100" mass="11083">MPQLTTKPVLALVPFTEKTRPARPYSTYYYDSAIGSAGDWNAIGRAATVKGAIRAAFGRILDEKAERALVHSEYGEVIARLHRTPKGIQVIHIPSFHKVH</sequence>
<dbReference type="EMBL" id="LR797210">
    <property type="protein sequence ID" value="CAB4194422.1"/>
    <property type="molecule type" value="Genomic_DNA"/>
</dbReference>
<organism evidence="1">
    <name type="scientific">uncultured Caudovirales phage</name>
    <dbReference type="NCBI Taxonomy" id="2100421"/>
    <lineage>
        <taxon>Viruses</taxon>
        <taxon>Duplodnaviria</taxon>
        <taxon>Heunggongvirae</taxon>
        <taxon>Uroviricota</taxon>
        <taxon>Caudoviricetes</taxon>
        <taxon>Peduoviridae</taxon>
        <taxon>Maltschvirus</taxon>
        <taxon>Maltschvirus maltsch</taxon>
    </lineage>
</organism>
<accession>A0A6J5REM3</accession>
<protein>
    <submittedName>
        <fullName evidence="1">Uncharacterized protein</fullName>
    </submittedName>
</protein>
<reference evidence="1" key="1">
    <citation type="submission" date="2020-05" db="EMBL/GenBank/DDBJ databases">
        <authorList>
            <person name="Chiriac C."/>
            <person name="Salcher M."/>
            <person name="Ghai R."/>
            <person name="Kavagutti S V."/>
        </authorList>
    </citation>
    <scope>NUCLEOTIDE SEQUENCE</scope>
</reference>
<gene>
    <name evidence="1" type="ORF">UFOVP1254_52</name>
</gene>